<dbReference type="InterPro" id="IPR005532">
    <property type="entry name" value="SUMF_dom"/>
</dbReference>
<evidence type="ECO:0000256" key="6">
    <source>
        <dbReference type="SAM" id="MobiDB-lite"/>
    </source>
</evidence>
<feature type="region of interest" description="Disordered" evidence="6">
    <location>
        <begin position="357"/>
        <end position="390"/>
    </location>
</feature>
<dbReference type="EC" id="2.7.11.1" evidence="9"/>
<keyword evidence="4 5" id="KW-0067">ATP-binding</keyword>
<reference evidence="10" key="1">
    <citation type="submission" date="2016-12" db="EMBL/GenBank/DDBJ databases">
        <title>Comparative genomics of four Isosphaeraceae planctomycetes: a common pool of plasmids and glycoside hydrolase genes.</title>
        <authorList>
            <person name="Ivanova A."/>
        </authorList>
    </citation>
    <scope>NUCLEOTIDE SEQUENCE [LARGE SCALE GENOMIC DNA]</scope>
    <source>
        <strain evidence="10">PX4</strain>
    </source>
</reference>
<feature type="transmembrane region" description="Helical" evidence="7">
    <location>
        <begin position="400"/>
        <end position="419"/>
    </location>
</feature>
<name>A0A1U7CTI2_9BACT</name>
<dbReference type="PROSITE" id="PS50011">
    <property type="entry name" value="PROTEIN_KINASE_DOM"/>
    <property type="match status" value="1"/>
</dbReference>
<evidence type="ECO:0000256" key="2">
    <source>
        <dbReference type="ARBA" id="ARBA00022741"/>
    </source>
</evidence>
<dbReference type="RefSeq" id="WP_076348133.1">
    <property type="nucleotide sequence ID" value="NZ_CP019082.1"/>
</dbReference>
<evidence type="ECO:0000256" key="5">
    <source>
        <dbReference type="PROSITE-ProRule" id="PRU10141"/>
    </source>
</evidence>
<gene>
    <name evidence="9" type="primary">stkP_3</name>
    <name evidence="9" type="ORF">BSF38_03753</name>
</gene>
<evidence type="ECO:0000256" key="4">
    <source>
        <dbReference type="ARBA" id="ARBA00022840"/>
    </source>
</evidence>
<evidence type="ECO:0000256" key="1">
    <source>
        <dbReference type="ARBA" id="ARBA00022679"/>
    </source>
</evidence>
<accession>A0A1U7CTI2</accession>
<feature type="compositionally biased region" description="Basic and acidic residues" evidence="6">
    <location>
        <begin position="48"/>
        <end position="57"/>
    </location>
</feature>
<keyword evidence="1 9" id="KW-0808">Transferase</keyword>
<keyword evidence="7" id="KW-0472">Membrane</keyword>
<evidence type="ECO:0000313" key="10">
    <source>
        <dbReference type="Proteomes" id="UP000186309"/>
    </source>
</evidence>
<dbReference type="SMART" id="SM00220">
    <property type="entry name" value="S_TKc"/>
    <property type="match status" value="1"/>
</dbReference>
<dbReference type="Gene3D" id="3.90.1580.10">
    <property type="entry name" value="paralog of FGE (formylglycine-generating enzyme)"/>
    <property type="match status" value="1"/>
</dbReference>
<evidence type="ECO:0000256" key="3">
    <source>
        <dbReference type="ARBA" id="ARBA00022777"/>
    </source>
</evidence>
<dbReference type="InterPro" id="IPR016187">
    <property type="entry name" value="CTDL_fold"/>
</dbReference>
<proteinExistence type="predicted"/>
<feature type="compositionally biased region" description="Basic and acidic residues" evidence="6">
    <location>
        <begin position="1"/>
        <end position="14"/>
    </location>
</feature>
<dbReference type="OrthoDB" id="6111975at2"/>
<dbReference type="InterPro" id="IPR008271">
    <property type="entry name" value="Ser/Thr_kinase_AS"/>
</dbReference>
<dbReference type="EMBL" id="CP019082">
    <property type="protein sequence ID" value="APW62218.1"/>
    <property type="molecule type" value="Genomic_DNA"/>
</dbReference>
<dbReference type="Gene3D" id="1.10.510.10">
    <property type="entry name" value="Transferase(Phosphotransferase) domain 1"/>
    <property type="match status" value="1"/>
</dbReference>
<dbReference type="PROSITE" id="PS00107">
    <property type="entry name" value="PROTEIN_KINASE_ATP"/>
    <property type="match status" value="1"/>
</dbReference>
<feature type="compositionally biased region" description="Polar residues" evidence="6">
    <location>
        <begin position="360"/>
        <end position="369"/>
    </location>
</feature>
<dbReference type="AlphaFoldDB" id="A0A1U7CTI2"/>
<feature type="region of interest" description="Disordered" evidence="6">
    <location>
        <begin position="1"/>
        <end position="57"/>
    </location>
</feature>
<dbReference type="PANTHER" id="PTHR43289:SF6">
    <property type="entry name" value="SERINE_THREONINE-PROTEIN KINASE NEKL-3"/>
    <property type="match status" value="1"/>
</dbReference>
<dbReference type="Pfam" id="PF00069">
    <property type="entry name" value="Pkinase"/>
    <property type="match status" value="1"/>
</dbReference>
<keyword evidence="10" id="KW-1185">Reference proteome</keyword>
<dbReference type="PROSITE" id="PS00108">
    <property type="entry name" value="PROTEIN_KINASE_ST"/>
    <property type="match status" value="1"/>
</dbReference>
<dbReference type="STRING" id="1387353.BSF38_03753"/>
<dbReference type="InterPro" id="IPR011009">
    <property type="entry name" value="Kinase-like_dom_sf"/>
</dbReference>
<dbReference type="InterPro" id="IPR017441">
    <property type="entry name" value="Protein_kinase_ATP_BS"/>
</dbReference>
<dbReference type="PANTHER" id="PTHR43289">
    <property type="entry name" value="MITOGEN-ACTIVATED PROTEIN KINASE KINASE KINASE 20-RELATED"/>
    <property type="match status" value="1"/>
</dbReference>
<dbReference type="CDD" id="cd14014">
    <property type="entry name" value="STKc_PknB_like"/>
    <property type="match status" value="1"/>
</dbReference>
<feature type="domain" description="Protein kinase" evidence="8">
    <location>
        <begin position="72"/>
        <end position="347"/>
    </location>
</feature>
<keyword evidence="3 9" id="KW-0418">Kinase</keyword>
<dbReference type="SUPFAM" id="SSF56112">
    <property type="entry name" value="Protein kinase-like (PK-like)"/>
    <property type="match status" value="1"/>
</dbReference>
<keyword evidence="7" id="KW-1133">Transmembrane helix</keyword>
<keyword evidence="2 5" id="KW-0547">Nucleotide-binding</keyword>
<organism evidence="9 10">
    <name type="scientific">Paludisphaera borealis</name>
    <dbReference type="NCBI Taxonomy" id="1387353"/>
    <lineage>
        <taxon>Bacteria</taxon>
        <taxon>Pseudomonadati</taxon>
        <taxon>Planctomycetota</taxon>
        <taxon>Planctomycetia</taxon>
        <taxon>Isosphaerales</taxon>
        <taxon>Isosphaeraceae</taxon>
        <taxon>Paludisphaera</taxon>
    </lineage>
</organism>
<evidence type="ECO:0000259" key="8">
    <source>
        <dbReference type="PROSITE" id="PS50011"/>
    </source>
</evidence>
<dbReference type="GO" id="GO:0005524">
    <property type="term" value="F:ATP binding"/>
    <property type="evidence" value="ECO:0007669"/>
    <property type="project" value="UniProtKB-UniRule"/>
</dbReference>
<sequence>MERGRPNNESEDNKTVPIFASSESPSSSPGAEVRPSNSTQVQSPVPERTSEAAHRADFPSAVEPGAILLGKYRVIQKIGEGGMGSVWLVQHLGLDEHRALKVISEGIAGDSHVRARFDQEARILAKLKHANAVTVHDTGIVGDSAYIEMEYIDGVSLRRHLKRGQPSNPSFILWLMRGICDVLGAAHNRGIVHRDLKPENIMVVADPETGRQTVKVLDFGIAKIIHNVGDASSSTMHTVGVLGTPAYSSPEQNGVEMDASSRSPVDHRSDIYSLGVMLYELLTGELPFKGDWTQLLYQHARAVPKPPSLVAPQAQIPPAVENLVLRCLEKTPDQRPGSAAELYNALRAAYGDVAGEDLDATTSGPQSRKSALPLLTPHPNATLQPTLPDVGRRARPTRRVVIPLALAAIGLPAALLIWLNGVKVTVSPPPPLPPAPPPVAGVSPEVVEYLAQHYGRRVYKPDPGAGTVEIEEMRWPASIVREDDEHRKLRLHDRIYLPEGSEPETSEDTKGALRLPRLVVDKILRKPVRFRLIEGGTFEMGDDSPELKGGAESPSHKVSLYTYYIQEKETTIGEIDDYIASSGRSPKSPEFVDYLQAKSDLGIPVEENLGDYPAVSLSRKFCESYAHDLGGELPTEAQWEFAARSRGARKRFVWEGDEIHQEDANILSTEARTIKTRPVGRYLKDQTMQGVYDLAGNAREWCRDVWKHYINKGLVPDPVATSADTDPDYVIRGGSYETSTEMARTTYRSSTPDFEYKAKNNDAFPDVGFRLVLEVVIADLKPVPSPEPPTKKGPVK</sequence>
<dbReference type="KEGG" id="pbor:BSF38_03753"/>
<dbReference type="InterPro" id="IPR042095">
    <property type="entry name" value="SUMF_sf"/>
</dbReference>
<feature type="binding site" evidence="5">
    <location>
        <position position="101"/>
    </location>
    <ligand>
        <name>ATP</name>
        <dbReference type="ChEBI" id="CHEBI:30616"/>
    </ligand>
</feature>
<dbReference type="InterPro" id="IPR000719">
    <property type="entry name" value="Prot_kinase_dom"/>
</dbReference>
<dbReference type="Proteomes" id="UP000186309">
    <property type="component" value="Chromosome"/>
</dbReference>
<dbReference type="SUPFAM" id="SSF56436">
    <property type="entry name" value="C-type lectin-like"/>
    <property type="match status" value="1"/>
</dbReference>
<evidence type="ECO:0000256" key="7">
    <source>
        <dbReference type="SAM" id="Phobius"/>
    </source>
</evidence>
<protein>
    <submittedName>
        <fullName evidence="9">Serine/threonine-protein kinase StkP</fullName>
        <ecNumber evidence="9">2.7.11.1</ecNumber>
    </submittedName>
</protein>
<dbReference type="GO" id="GO:0004674">
    <property type="term" value="F:protein serine/threonine kinase activity"/>
    <property type="evidence" value="ECO:0007669"/>
    <property type="project" value="UniProtKB-EC"/>
</dbReference>
<evidence type="ECO:0000313" key="9">
    <source>
        <dbReference type="EMBL" id="APW62218.1"/>
    </source>
</evidence>
<keyword evidence="7" id="KW-0812">Transmembrane</keyword>
<dbReference type="Gene3D" id="3.30.200.20">
    <property type="entry name" value="Phosphorylase Kinase, domain 1"/>
    <property type="match status" value="1"/>
</dbReference>
<dbReference type="Pfam" id="PF03781">
    <property type="entry name" value="FGE-sulfatase"/>
    <property type="match status" value="1"/>
</dbReference>